<gene>
    <name evidence="7" type="ORF">DPMN_015182</name>
</gene>
<organism evidence="7 8">
    <name type="scientific">Dreissena polymorpha</name>
    <name type="common">Zebra mussel</name>
    <name type="synonym">Mytilus polymorpha</name>
    <dbReference type="NCBI Taxonomy" id="45954"/>
    <lineage>
        <taxon>Eukaryota</taxon>
        <taxon>Metazoa</taxon>
        <taxon>Spiralia</taxon>
        <taxon>Lophotrochozoa</taxon>
        <taxon>Mollusca</taxon>
        <taxon>Bivalvia</taxon>
        <taxon>Autobranchia</taxon>
        <taxon>Heteroconchia</taxon>
        <taxon>Euheterodonta</taxon>
        <taxon>Imparidentia</taxon>
        <taxon>Neoheterodontei</taxon>
        <taxon>Myida</taxon>
        <taxon>Dreissenoidea</taxon>
        <taxon>Dreissenidae</taxon>
        <taxon>Dreissena</taxon>
    </lineage>
</organism>
<dbReference type="SUPFAM" id="SSF103473">
    <property type="entry name" value="MFS general substrate transporter"/>
    <property type="match status" value="1"/>
</dbReference>
<dbReference type="Pfam" id="PF05978">
    <property type="entry name" value="UNC-93"/>
    <property type="match status" value="1"/>
</dbReference>
<keyword evidence="3 6" id="KW-0812">Transmembrane</keyword>
<evidence type="ECO:0000313" key="7">
    <source>
        <dbReference type="EMBL" id="KAH3891093.1"/>
    </source>
</evidence>
<comment type="similarity">
    <text evidence="2">Belongs to the unc-93 family.</text>
</comment>
<dbReference type="AlphaFoldDB" id="A0A9D4N7B0"/>
<dbReference type="PANTHER" id="PTHR19444">
    <property type="entry name" value="UNC-93 RELATED"/>
    <property type="match status" value="1"/>
</dbReference>
<evidence type="ECO:0008006" key="9">
    <source>
        <dbReference type="Google" id="ProtNLM"/>
    </source>
</evidence>
<name>A0A9D4N7B0_DREPO</name>
<reference evidence="7" key="1">
    <citation type="journal article" date="2019" name="bioRxiv">
        <title>The Genome of the Zebra Mussel, Dreissena polymorpha: A Resource for Invasive Species Research.</title>
        <authorList>
            <person name="McCartney M.A."/>
            <person name="Auch B."/>
            <person name="Kono T."/>
            <person name="Mallez S."/>
            <person name="Zhang Y."/>
            <person name="Obille A."/>
            <person name="Becker A."/>
            <person name="Abrahante J.E."/>
            <person name="Garbe J."/>
            <person name="Badalamenti J.P."/>
            <person name="Herman A."/>
            <person name="Mangelson H."/>
            <person name="Liachko I."/>
            <person name="Sullivan S."/>
            <person name="Sone E.D."/>
            <person name="Koren S."/>
            <person name="Silverstein K.A.T."/>
            <person name="Beckman K.B."/>
            <person name="Gohl D.M."/>
        </authorList>
    </citation>
    <scope>NUCLEOTIDE SEQUENCE</scope>
    <source>
        <strain evidence="7">Duluth1</strain>
        <tissue evidence="7">Whole animal</tissue>
    </source>
</reference>
<keyword evidence="8" id="KW-1185">Reference proteome</keyword>
<feature type="transmembrane region" description="Helical" evidence="6">
    <location>
        <begin position="65"/>
        <end position="85"/>
    </location>
</feature>
<dbReference type="InterPro" id="IPR036259">
    <property type="entry name" value="MFS_trans_sf"/>
</dbReference>
<feature type="transmembrane region" description="Helical" evidence="6">
    <location>
        <begin position="97"/>
        <end position="116"/>
    </location>
</feature>
<dbReference type="GO" id="GO:0016020">
    <property type="term" value="C:membrane"/>
    <property type="evidence" value="ECO:0007669"/>
    <property type="project" value="UniProtKB-SubCell"/>
</dbReference>
<sequence>MCFLPPLRRLEKRSTKVLKSVVACGRGLGDLNLALLVPLIMFMAMEQAILWTDYTKAFISCPIGIQKLGFVMASYGGSTTVFALTLSRLSKYTGRQLLFAVAGVVNLGIFVTLYVWTPRADNEAVIYIVPVVWGLAEGIWQTQSNALIALLFPDKKEAAFANYHTWKAIGFTITFVYSSFLCVATKIIVAIALLVAAMLLYAIVEWRVSRLHANDYRLPSNI</sequence>
<protein>
    <recommendedName>
        <fullName evidence="9">UNC93-like protein</fullName>
    </recommendedName>
</protein>
<accession>A0A9D4N7B0</accession>
<dbReference type="Gene3D" id="1.20.1250.20">
    <property type="entry name" value="MFS general substrate transporter like domains"/>
    <property type="match status" value="1"/>
</dbReference>
<reference evidence="7" key="2">
    <citation type="submission" date="2020-11" db="EMBL/GenBank/DDBJ databases">
        <authorList>
            <person name="McCartney M.A."/>
            <person name="Auch B."/>
            <person name="Kono T."/>
            <person name="Mallez S."/>
            <person name="Becker A."/>
            <person name="Gohl D.M."/>
            <person name="Silverstein K.A.T."/>
            <person name="Koren S."/>
            <person name="Bechman K.B."/>
            <person name="Herman A."/>
            <person name="Abrahante J.E."/>
            <person name="Garbe J."/>
        </authorList>
    </citation>
    <scope>NUCLEOTIDE SEQUENCE</scope>
    <source>
        <strain evidence="7">Duluth1</strain>
        <tissue evidence="7">Whole animal</tissue>
    </source>
</reference>
<proteinExistence type="inferred from homology"/>
<evidence type="ECO:0000256" key="5">
    <source>
        <dbReference type="ARBA" id="ARBA00023136"/>
    </source>
</evidence>
<keyword evidence="4 6" id="KW-1133">Transmembrane helix</keyword>
<dbReference type="InterPro" id="IPR010291">
    <property type="entry name" value="Ion_channel_UNC-93"/>
</dbReference>
<dbReference type="InterPro" id="IPR051951">
    <property type="entry name" value="UNC-93_regulatory"/>
</dbReference>
<feature type="transmembrane region" description="Helical" evidence="6">
    <location>
        <begin position="21"/>
        <end position="45"/>
    </location>
</feature>
<evidence type="ECO:0000256" key="3">
    <source>
        <dbReference type="ARBA" id="ARBA00022692"/>
    </source>
</evidence>
<dbReference type="PANTHER" id="PTHR19444:SF13">
    <property type="entry name" value="PROTEIN UNC-93 HOMOLOG A"/>
    <property type="match status" value="1"/>
</dbReference>
<evidence type="ECO:0000256" key="1">
    <source>
        <dbReference type="ARBA" id="ARBA00004141"/>
    </source>
</evidence>
<evidence type="ECO:0000256" key="2">
    <source>
        <dbReference type="ARBA" id="ARBA00009172"/>
    </source>
</evidence>
<evidence type="ECO:0000256" key="6">
    <source>
        <dbReference type="SAM" id="Phobius"/>
    </source>
</evidence>
<evidence type="ECO:0000313" key="8">
    <source>
        <dbReference type="Proteomes" id="UP000828390"/>
    </source>
</evidence>
<comment type="subcellular location">
    <subcellularLocation>
        <location evidence="1">Membrane</location>
        <topology evidence="1">Multi-pass membrane protein</topology>
    </subcellularLocation>
</comment>
<dbReference type="Proteomes" id="UP000828390">
    <property type="component" value="Unassembled WGS sequence"/>
</dbReference>
<keyword evidence="5 6" id="KW-0472">Membrane</keyword>
<dbReference type="EMBL" id="JAIWYP010000001">
    <property type="protein sequence ID" value="KAH3891093.1"/>
    <property type="molecule type" value="Genomic_DNA"/>
</dbReference>
<evidence type="ECO:0000256" key="4">
    <source>
        <dbReference type="ARBA" id="ARBA00022989"/>
    </source>
</evidence>
<feature type="transmembrane region" description="Helical" evidence="6">
    <location>
        <begin position="175"/>
        <end position="204"/>
    </location>
</feature>
<comment type="caution">
    <text evidence="7">The sequence shown here is derived from an EMBL/GenBank/DDBJ whole genome shotgun (WGS) entry which is preliminary data.</text>
</comment>